<dbReference type="RefSeq" id="WP_311598623.1">
    <property type="nucleotide sequence ID" value="NZ_JAVREM010000013.1"/>
</dbReference>
<gene>
    <name evidence="1" type="ORF">RNC47_13530</name>
</gene>
<comment type="caution">
    <text evidence="1">The sequence shown here is derived from an EMBL/GenBank/DDBJ whole genome shotgun (WGS) entry which is preliminary data.</text>
</comment>
<proteinExistence type="predicted"/>
<dbReference type="SUPFAM" id="SSF52058">
    <property type="entry name" value="L domain-like"/>
    <property type="match status" value="1"/>
</dbReference>
<organism evidence="1 2">
    <name type="scientific">Streptomyces millisiae</name>
    <dbReference type="NCBI Taxonomy" id="3075542"/>
    <lineage>
        <taxon>Bacteria</taxon>
        <taxon>Bacillati</taxon>
        <taxon>Actinomycetota</taxon>
        <taxon>Actinomycetes</taxon>
        <taxon>Kitasatosporales</taxon>
        <taxon>Streptomycetaceae</taxon>
        <taxon>Streptomyces</taxon>
    </lineage>
</organism>
<dbReference type="Proteomes" id="UP001183420">
    <property type="component" value="Unassembled WGS sequence"/>
</dbReference>
<dbReference type="InterPro" id="IPR032675">
    <property type="entry name" value="LRR_dom_sf"/>
</dbReference>
<dbReference type="EMBL" id="JAVREM010000013">
    <property type="protein sequence ID" value="MDT0319360.1"/>
    <property type="molecule type" value="Genomic_DNA"/>
</dbReference>
<evidence type="ECO:0000313" key="1">
    <source>
        <dbReference type="EMBL" id="MDT0319360.1"/>
    </source>
</evidence>
<protein>
    <recommendedName>
        <fullName evidence="3">Leucine Rich repeats (2 copies)</fullName>
    </recommendedName>
</protein>
<keyword evidence="2" id="KW-1185">Reference proteome</keyword>
<sequence length="227" mass="25416">MEGEADPAFVKAIAHEVGHQGPFSRSDLANIDELYIRNARSLAGIERCSSVEILIIVGCDPVRIRDLVSLSSLRSLTIRDSGISDLQGIAELALRSFTAPRNFIGDVSDLLSCGRLQSVDLTGNPLSEDSYFEVIPTLRRKLRQVQYSEELEWRVTVHLHQHGVPVSCYASDRGYRLCRPGLRLTGSPEFAHPVITEEGVRELLRDPESAYRYFDRDDFLVPSNRSS</sequence>
<evidence type="ECO:0008006" key="3">
    <source>
        <dbReference type="Google" id="ProtNLM"/>
    </source>
</evidence>
<accession>A0ABU2LP55</accession>
<reference evidence="2" key="1">
    <citation type="submission" date="2023-07" db="EMBL/GenBank/DDBJ databases">
        <title>30 novel species of actinomycetes from the DSMZ collection.</title>
        <authorList>
            <person name="Nouioui I."/>
        </authorList>
    </citation>
    <scope>NUCLEOTIDE SEQUENCE [LARGE SCALE GENOMIC DNA]</scope>
    <source>
        <strain evidence="2">DSM 44918</strain>
    </source>
</reference>
<dbReference type="Gene3D" id="3.80.10.10">
    <property type="entry name" value="Ribonuclease Inhibitor"/>
    <property type="match status" value="1"/>
</dbReference>
<name>A0ABU2LP55_9ACTN</name>
<evidence type="ECO:0000313" key="2">
    <source>
        <dbReference type="Proteomes" id="UP001183420"/>
    </source>
</evidence>